<evidence type="ECO:0000256" key="7">
    <source>
        <dbReference type="ARBA" id="ARBA00022989"/>
    </source>
</evidence>
<reference evidence="14" key="1">
    <citation type="journal article" date="2019" name="Int. J. Syst. Evol. Microbiol.">
        <title>The Global Catalogue of Microorganisms (GCM) 10K type strain sequencing project: providing services to taxonomists for standard genome sequencing and annotation.</title>
        <authorList>
            <consortium name="The Broad Institute Genomics Platform"/>
            <consortium name="The Broad Institute Genome Sequencing Center for Infectious Disease"/>
            <person name="Wu L."/>
            <person name="Ma J."/>
        </authorList>
    </citation>
    <scope>NUCLEOTIDE SEQUENCE [LARGE SCALE GENOMIC DNA]</scope>
    <source>
        <strain evidence="14">JCM 17839</strain>
    </source>
</reference>
<feature type="domain" description="Cation efflux protein transmembrane" evidence="12">
    <location>
        <begin position="79"/>
        <end position="192"/>
    </location>
</feature>
<dbReference type="Proteomes" id="UP001500731">
    <property type="component" value="Unassembled WGS sequence"/>
</dbReference>
<evidence type="ECO:0000256" key="4">
    <source>
        <dbReference type="ARBA" id="ARBA00022692"/>
    </source>
</evidence>
<keyword evidence="5" id="KW-0967">Endosome</keyword>
<evidence type="ECO:0000256" key="6">
    <source>
        <dbReference type="ARBA" id="ARBA00022833"/>
    </source>
</evidence>
<dbReference type="Pfam" id="PF01545">
    <property type="entry name" value="Cation_efflux"/>
    <property type="match status" value="1"/>
</dbReference>
<protein>
    <submittedName>
        <fullName evidence="13">Cation transporter</fullName>
    </submittedName>
</protein>
<dbReference type="InterPro" id="IPR027469">
    <property type="entry name" value="Cation_efflux_TMD_sf"/>
</dbReference>
<keyword evidence="9 11" id="KW-0472">Membrane</keyword>
<name>A0ABP8PCZ9_9MICO</name>
<evidence type="ECO:0000256" key="8">
    <source>
        <dbReference type="ARBA" id="ARBA00023018"/>
    </source>
</evidence>
<dbReference type="EMBL" id="BAABGP010000010">
    <property type="protein sequence ID" value="GAA4484242.1"/>
    <property type="molecule type" value="Genomic_DNA"/>
</dbReference>
<dbReference type="Gene3D" id="1.20.1510.10">
    <property type="entry name" value="Cation efflux protein transmembrane domain"/>
    <property type="match status" value="1"/>
</dbReference>
<evidence type="ECO:0000256" key="3">
    <source>
        <dbReference type="ARBA" id="ARBA00008731"/>
    </source>
</evidence>
<keyword evidence="8" id="KW-0770">Synapse</keyword>
<keyword evidence="14" id="KW-1185">Reference proteome</keyword>
<evidence type="ECO:0000256" key="2">
    <source>
        <dbReference type="ARBA" id="ARBA00004644"/>
    </source>
</evidence>
<sequence>MHADRSRLRRAGIALEAVTLGWNVVGVVLLAILAYRSGSVALLGFGLDSLIEIGASIVVIWELTGADERRQRAGLRLIGIAFLLLAVYLLVQAGIALLSGHRATAPVGGIWWTALTAVAMFALAFGKHRVGRALQDPVLLTEGKVTLVDGILATAVLLGIVLNALFGWWWADPLAGLVIVFYAVREAVHALRG</sequence>
<dbReference type="PANTHER" id="PTHR31937">
    <property type="entry name" value="TRANSMEMBRANE PROTEIN 163"/>
    <property type="match status" value="1"/>
</dbReference>
<evidence type="ECO:0000256" key="10">
    <source>
        <dbReference type="ARBA" id="ARBA00023329"/>
    </source>
</evidence>
<evidence type="ECO:0000259" key="12">
    <source>
        <dbReference type="Pfam" id="PF01545"/>
    </source>
</evidence>
<evidence type="ECO:0000256" key="11">
    <source>
        <dbReference type="SAM" id="Phobius"/>
    </source>
</evidence>
<organism evidence="13 14">
    <name type="scientific">Microbacterium panaciterrae</name>
    <dbReference type="NCBI Taxonomy" id="985759"/>
    <lineage>
        <taxon>Bacteria</taxon>
        <taxon>Bacillati</taxon>
        <taxon>Actinomycetota</taxon>
        <taxon>Actinomycetes</taxon>
        <taxon>Micrococcales</taxon>
        <taxon>Microbacteriaceae</taxon>
        <taxon>Microbacterium</taxon>
    </lineage>
</organism>
<keyword evidence="10" id="KW-0968">Cytoplasmic vesicle</keyword>
<evidence type="ECO:0000256" key="1">
    <source>
        <dbReference type="ARBA" id="ARBA00004146"/>
    </source>
</evidence>
<comment type="subcellular location">
    <subcellularLocation>
        <location evidence="2">Cytoplasmic vesicle</location>
        <location evidence="2">Secretory vesicle</location>
        <location evidence="2">Synaptic vesicle membrane</location>
        <topology evidence="2">Multi-pass membrane protein</topology>
    </subcellularLocation>
    <subcellularLocation>
        <location evidence="1">Early endosome membrane</location>
    </subcellularLocation>
</comment>
<dbReference type="RefSeq" id="WP_345186071.1">
    <property type="nucleotide sequence ID" value="NZ_BAABGP010000010.1"/>
</dbReference>
<evidence type="ECO:0000256" key="9">
    <source>
        <dbReference type="ARBA" id="ARBA00023136"/>
    </source>
</evidence>
<feature type="transmembrane region" description="Helical" evidence="11">
    <location>
        <begin position="41"/>
        <end position="61"/>
    </location>
</feature>
<dbReference type="SUPFAM" id="SSF161111">
    <property type="entry name" value="Cation efflux protein transmembrane domain-like"/>
    <property type="match status" value="1"/>
</dbReference>
<feature type="transmembrane region" description="Helical" evidence="11">
    <location>
        <begin position="73"/>
        <end position="97"/>
    </location>
</feature>
<proteinExistence type="inferred from homology"/>
<comment type="similarity">
    <text evidence="3">Belongs to the TMEM163 family.</text>
</comment>
<keyword evidence="4 11" id="KW-0812">Transmembrane</keyword>
<accession>A0ABP8PCZ9</accession>
<feature type="transmembrane region" description="Helical" evidence="11">
    <location>
        <begin position="147"/>
        <end position="171"/>
    </location>
</feature>
<feature type="transmembrane region" description="Helical" evidence="11">
    <location>
        <begin position="109"/>
        <end position="126"/>
    </location>
</feature>
<comment type="caution">
    <text evidence="13">The sequence shown here is derived from an EMBL/GenBank/DDBJ whole genome shotgun (WGS) entry which is preliminary data.</text>
</comment>
<keyword evidence="6" id="KW-0862">Zinc</keyword>
<evidence type="ECO:0000313" key="14">
    <source>
        <dbReference type="Proteomes" id="UP001500731"/>
    </source>
</evidence>
<dbReference type="InterPro" id="IPR058533">
    <property type="entry name" value="Cation_efflux_TM"/>
</dbReference>
<keyword evidence="7 11" id="KW-1133">Transmembrane helix</keyword>
<dbReference type="InterPro" id="IPR026765">
    <property type="entry name" value="Tmem163"/>
</dbReference>
<dbReference type="PANTHER" id="PTHR31937:SF2">
    <property type="entry name" value="TRANSMEMBRANE PROTEIN 163"/>
    <property type="match status" value="1"/>
</dbReference>
<feature type="transmembrane region" description="Helical" evidence="11">
    <location>
        <begin position="12"/>
        <end position="35"/>
    </location>
</feature>
<evidence type="ECO:0000313" key="13">
    <source>
        <dbReference type="EMBL" id="GAA4484242.1"/>
    </source>
</evidence>
<evidence type="ECO:0000256" key="5">
    <source>
        <dbReference type="ARBA" id="ARBA00022753"/>
    </source>
</evidence>
<gene>
    <name evidence="13" type="ORF">GCM10023171_16900</name>
</gene>